<evidence type="ECO:0000256" key="1">
    <source>
        <dbReference type="ARBA" id="ARBA00010515"/>
    </source>
</evidence>
<gene>
    <name evidence="4" type="ORF">NT01SARS_1307</name>
</gene>
<feature type="domain" description="Alpha/beta hydrolase fold-3" evidence="3">
    <location>
        <begin position="62"/>
        <end position="263"/>
    </location>
</feature>
<dbReference type="InterPro" id="IPR002168">
    <property type="entry name" value="Lipase_GDXG_HIS_AS"/>
</dbReference>
<dbReference type="EMBL" id="JH611157">
    <property type="protein sequence ID" value="EJP71497.1"/>
    <property type="molecule type" value="Genomic_DNA"/>
</dbReference>
<reference evidence="4 5" key="1">
    <citation type="journal article" date="2012" name="ISME J.">
        <title>Genomic insights to SAR86, an abundant and uncultivated marine bacterial lineage.</title>
        <authorList>
            <person name="Dupont C.L."/>
            <person name="Rusch D.B."/>
            <person name="Yooseph S."/>
            <person name="Lombardo M.J."/>
            <person name="Richter R.A."/>
            <person name="Valas R."/>
            <person name="Novotny M."/>
            <person name="Yee-Greenbaum J."/>
            <person name="Selengut J.D."/>
            <person name="Haft D.H."/>
            <person name="Halpern A.L."/>
            <person name="Lasken R.S."/>
            <person name="Nealson K."/>
            <person name="Friedman R."/>
            <person name="Venter J.C."/>
        </authorList>
    </citation>
    <scope>NUCLEOTIDE SEQUENCE [LARGE SCALE GENOMIC DNA]</scope>
</reference>
<sequence>MQNVKNDEIKNLRSAIEKRRTNLRISKKPKKEIKKVDHYLDKDESILLREYSPYKVDNKNIILFFHGGGYVLNSVFTHDDMVAYFSEKLRTRIFSLDYKLAPENKFPAALENAIQAVEWLEDKNISSANISLCGDSAGGHLAASLTHHFTNEDKKIHSQFLMYPMCDPNCDSESHKIFGDKYFLTNQAMKWFWKHLQKDEIDMTDEMFNLLLINKKITADHTFIITAGFDPLHDEAEKYASLLHNMNNNVKQLHYPSMFHGFATMTRLKTANRAVNDFLREYKKIL</sequence>
<protein>
    <submittedName>
        <fullName evidence="4">Esterase/lipase/thioesterase</fullName>
    </submittedName>
</protein>
<dbReference type="PROSITE" id="PS01173">
    <property type="entry name" value="LIPASE_GDXG_HIS"/>
    <property type="match status" value="1"/>
</dbReference>
<evidence type="ECO:0000313" key="5">
    <source>
        <dbReference type="Proteomes" id="UP000010305"/>
    </source>
</evidence>
<dbReference type="SUPFAM" id="SSF53474">
    <property type="entry name" value="alpha/beta-Hydrolases"/>
    <property type="match status" value="1"/>
</dbReference>
<evidence type="ECO:0000259" key="3">
    <source>
        <dbReference type="Pfam" id="PF07859"/>
    </source>
</evidence>
<dbReference type="Proteomes" id="UP000010305">
    <property type="component" value="Unassembled WGS sequence"/>
</dbReference>
<comment type="similarity">
    <text evidence="1">Belongs to the 'GDXG' lipolytic enzyme family.</text>
</comment>
<organism evidence="4 5">
    <name type="scientific">SAR86 cluster bacterium SAR86A</name>
    <dbReference type="NCBI Taxonomy" id="1123866"/>
    <lineage>
        <taxon>Bacteria</taxon>
        <taxon>Pseudomonadati</taxon>
        <taxon>Pseudomonadota</taxon>
        <taxon>Gammaproteobacteria</taxon>
        <taxon>SAR86 cluster</taxon>
    </lineage>
</organism>
<dbReference type="InterPro" id="IPR050300">
    <property type="entry name" value="GDXG_lipolytic_enzyme"/>
</dbReference>
<accession>J4UYH8</accession>
<evidence type="ECO:0000256" key="2">
    <source>
        <dbReference type="ARBA" id="ARBA00022801"/>
    </source>
</evidence>
<dbReference type="Gene3D" id="3.40.50.1820">
    <property type="entry name" value="alpha/beta hydrolase"/>
    <property type="match status" value="1"/>
</dbReference>
<dbReference type="PANTHER" id="PTHR48081:SF8">
    <property type="entry name" value="ALPHA_BETA HYDROLASE FOLD-3 DOMAIN-CONTAINING PROTEIN-RELATED"/>
    <property type="match status" value="1"/>
</dbReference>
<dbReference type="GO" id="GO:0016787">
    <property type="term" value="F:hydrolase activity"/>
    <property type="evidence" value="ECO:0007669"/>
    <property type="project" value="UniProtKB-KW"/>
</dbReference>
<evidence type="ECO:0000313" key="4">
    <source>
        <dbReference type="EMBL" id="EJP71497.1"/>
    </source>
</evidence>
<dbReference type="InterPro" id="IPR029058">
    <property type="entry name" value="AB_hydrolase_fold"/>
</dbReference>
<dbReference type="InterPro" id="IPR013094">
    <property type="entry name" value="AB_hydrolase_3"/>
</dbReference>
<keyword evidence="2" id="KW-0378">Hydrolase</keyword>
<name>J4UYH8_9GAMM</name>
<dbReference type="HOGENOM" id="CLU_012494_6_4_6"/>
<dbReference type="STRING" id="1123866.NT01SARS_1307"/>
<dbReference type="PANTHER" id="PTHR48081">
    <property type="entry name" value="AB HYDROLASE SUPERFAMILY PROTEIN C4A8.06C"/>
    <property type="match status" value="1"/>
</dbReference>
<proteinExistence type="inferred from homology"/>
<dbReference type="Pfam" id="PF07859">
    <property type="entry name" value="Abhydrolase_3"/>
    <property type="match status" value="1"/>
</dbReference>
<dbReference type="AlphaFoldDB" id="J4UYH8"/>